<evidence type="ECO:0000256" key="1">
    <source>
        <dbReference type="SAM" id="MobiDB-lite"/>
    </source>
</evidence>
<dbReference type="PANTHER" id="PTHR42090:SF1">
    <property type="match status" value="1"/>
</dbReference>
<feature type="region of interest" description="Disordered" evidence="1">
    <location>
        <begin position="38"/>
        <end position="135"/>
    </location>
</feature>
<accession>A0A8H6JJ83</accession>
<dbReference type="Proteomes" id="UP000652219">
    <property type="component" value="Unassembled WGS sequence"/>
</dbReference>
<dbReference type="PANTHER" id="PTHR42090">
    <property type="match status" value="1"/>
</dbReference>
<organism evidence="2 3">
    <name type="scientific">Colletotrichum sojae</name>
    <dbReference type="NCBI Taxonomy" id="2175907"/>
    <lineage>
        <taxon>Eukaryota</taxon>
        <taxon>Fungi</taxon>
        <taxon>Dikarya</taxon>
        <taxon>Ascomycota</taxon>
        <taxon>Pezizomycotina</taxon>
        <taxon>Sordariomycetes</taxon>
        <taxon>Hypocreomycetidae</taxon>
        <taxon>Glomerellales</taxon>
        <taxon>Glomerellaceae</taxon>
        <taxon>Colletotrichum</taxon>
        <taxon>Colletotrichum orchidearum species complex</taxon>
    </lineage>
</organism>
<comment type="caution">
    <text evidence="2">The sequence shown here is derived from an EMBL/GenBank/DDBJ whole genome shotgun (WGS) entry which is preliminary data.</text>
</comment>
<feature type="compositionally biased region" description="Basic and acidic residues" evidence="1">
    <location>
        <begin position="59"/>
        <end position="82"/>
    </location>
</feature>
<feature type="compositionally biased region" description="Basic and acidic residues" evidence="1">
    <location>
        <begin position="104"/>
        <end position="120"/>
    </location>
</feature>
<gene>
    <name evidence="2" type="ORF">CSOJ01_04403</name>
</gene>
<evidence type="ECO:0000313" key="3">
    <source>
        <dbReference type="Proteomes" id="UP000652219"/>
    </source>
</evidence>
<keyword evidence="3" id="KW-1185">Reference proteome</keyword>
<protein>
    <submittedName>
        <fullName evidence="2">Uncharacterized protein</fullName>
    </submittedName>
</protein>
<name>A0A8H6JJ83_9PEZI</name>
<dbReference type="AlphaFoldDB" id="A0A8H6JJ83"/>
<dbReference type="EMBL" id="WIGN01000049">
    <property type="protein sequence ID" value="KAF6813838.1"/>
    <property type="molecule type" value="Genomic_DNA"/>
</dbReference>
<proteinExistence type="predicted"/>
<sequence>MAFQALRSVNLRTASSLRAVAGAPSSSIRTFRYAAAARLPYKDDQDRNTLKPGSTEGTKSGRDEDVAKDSEAFDPSRTRPETQRQGGGPELEVSGANQEVSKPQGDKPGDKGGAGKETRKGGKSGGGSTPKAGSV</sequence>
<feature type="compositionally biased region" description="Basic and acidic residues" evidence="1">
    <location>
        <begin position="40"/>
        <end position="49"/>
    </location>
</feature>
<reference evidence="2 3" key="1">
    <citation type="journal article" date="2020" name="Phytopathology">
        <title>Genome Sequence Resources of Colletotrichum truncatum, C. plurivorum, C. musicola, and C. sojae: Four Species Pathogenic to Soybean (Glycine max).</title>
        <authorList>
            <person name="Rogerio F."/>
            <person name="Boufleur T.R."/>
            <person name="Ciampi-Guillardi M."/>
            <person name="Sukno S.A."/>
            <person name="Thon M.R."/>
            <person name="Massola Junior N.S."/>
            <person name="Baroncelli R."/>
        </authorList>
    </citation>
    <scope>NUCLEOTIDE SEQUENCE [LARGE SCALE GENOMIC DNA]</scope>
    <source>
        <strain evidence="2 3">LFN0009</strain>
    </source>
</reference>
<evidence type="ECO:0000313" key="2">
    <source>
        <dbReference type="EMBL" id="KAF6813838.1"/>
    </source>
</evidence>